<sequence length="146" mass="16696">MVLAGLILNSVTILLSQDIGPRETYPVLLVNPLFRDEVFRHFRHKYESLKLCGNLCILRGNCISSCLATCQKLTYRHIGAVKGCPHCGEVEETINHLLFHCLPSRQTWALSLIPTLGNIFPRNSLFYNFDFLFWRGRKFGIGEEVL</sequence>
<name>Q6ID20_ARATH</name>
<evidence type="ECO:0000313" key="3">
    <source>
        <dbReference type="EMBL" id="AAT41836.1"/>
    </source>
</evidence>
<evidence type="ECO:0000256" key="1">
    <source>
        <dbReference type="SAM" id="SignalP"/>
    </source>
</evidence>
<feature type="signal peptide" evidence="1">
    <location>
        <begin position="1"/>
        <end position="16"/>
    </location>
</feature>
<dbReference type="InterPro" id="IPR026960">
    <property type="entry name" value="RVT-Znf"/>
</dbReference>
<proteinExistence type="evidence at transcript level"/>
<protein>
    <submittedName>
        <fullName evidence="3">At3g42803</fullName>
    </submittedName>
</protein>
<feature type="domain" description="Reverse transcriptase zinc-binding" evidence="2">
    <location>
        <begin position="63"/>
        <end position="108"/>
    </location>
</feature>
<dbReference type="AlphaFoldDB" id="Q6ID20"/>
<dbReference type="Pfam" id="PF13966">
    <property type="entry name" value="zf-RVT"/>
    <property type="match status" value="1"/>
</dbReference>
<keyword evidence="1" id="KW-0732">Signal</keyword>
<accession>Q6ID20</accession>
<reference evidence="3" key="1">
    <citation type="submission" date="2004-06" db="EMBL/GenBank/DDBJ databases">
        <title>Arabidopsis ORF clones.</title>
        <authorList>
            <person name="Cheuk R."/>
            <person name="Chen H."/>
            <person name="Kim C.J."/>
            <person name="Shinn P."/>
            <person name="Ecker J.R."/>
        </authorList>
    </citation>
    <scope>NUCLEOTIDE SEQUENCE</scope>
</reference>
<feature type="chain" id="PRO_5004274415" evidence="1">
    <location>
        <begin position="17"/>
        <end position="146"/>
    </location>
</feature>
<dbReference type="EMBL" id="BT014853">
    <property type="protein sequence ID" value="AAT41836.1"/>
    <property type="molecule type" value="mRNA"/>
</dbReference>
<organism evidence="3">
    <name type="scientific">Arabidopsis thaliana</name>
    <name type="common">Mouse-ear cress</name>
    <dbReference type="NCBI Taxonomy" id="3702"/>
    <lineage>
        <taxon>Eukaryota</taxon>
        <taxon>Viridiplantae</taxon>
        <taxon>Streptophyta</taxon>
        <taxon>Embryophyta</taxon>
        <taxon>Tracheophyta</taxon>
        <taxon>Spermatophyta</taxon>
        <taxon>Magnoliopsida</taxon>
        <taxon>eudicotyledons</taxon>
        <taxon>Gunneridae</taxon>
        <taxon>Pentapetalae</taxon>
        <taxon>rosids</taxon>
        <taxon>malvids</taxon>
        <taxon>Brassicales</taxon>
        <taxon>Brassicaceae</taxon>
        <taxon>Camelineae</taxon>
        <taxon>Arabidopsis</taxon>
    </lineage>
</organism>
<evidence type="ECO:0000259" key="2">
    <source>
        <dbReference type="Pfam" id="PF13966"/>
    </source>
</evidence>